<dbReference type="AlphaFoldDB" id="A0A1Y2KAH1"/>
<feature type="transmembrane region" description="Helical" evidence="1">
    <location>
        <begin position="320"/>
        <end position="339"/>
    </location>
</feature>
<evidence type="ECO:0000313" key="3">
    <source>
        <dbReference type="Proteomes" id="UP000194003"/>
    </source>
</evidence>
<dbReference type="RefSeq" id="WP_085440515.1">
    <property type="nucleotide sequence ID" value="NZ_LVJN01000015.1"/>
</dbReference>
<keyword evidence="1" id="KW-0812">Transmembrane</keyword>
<keyword evidence="3" id="KW-1185">Reference proteome</keyword>
<proteinExistence type="predicted"/>
<dbReference type="Proteomes" id="UP000194003">
    <property type="component" value="Unassembled WGS sequence"/>
</dbReference>
<dbReference type="EMBL" id="LVJN01000015">
    <property type="protein sequence ID" value="OSM06805.1"/>
    <property type="molecule type" value="Genomic_DNA"/>
</dbReference>
<feature type="transmembrane region" description="Helical" evidence="1">
    <location>
        <begin position="7"/>
        <end position="26"/>
    </location>
</feature>
<feature type="transmembrane region" description="Helical" evidence="1">
    <location>
        <begin position="289"/>
        <end position="308"/>
    </location>
</feature>
<protein>
    <submittedName>
        <fullName evidence="2">Uncharacterized protein</fullName>
    </submittedName>
</protein>
<evidence type="ECO:0000313" key="2">
    <source>
        <dbReference type="EMBL" id="OSM06805.1"/>
    </source>
</evidence>
<feature type="transmembrane region" description="Helical" evidence="1">
    <location>
        <begin position="218"/>
        <end position="243"/>
    </location>
</feature>
<name>A0A1Y2KAH1_9PROT</name>
<gene>
    <name evidence="2" type="ORF">MAIT1_00328</name>
</gene>
<organism evidence="2 3">
    <name type="scientific">Magnetofaba australis IT-1</name>
    <dbReference type="NCBI Taxonomy" id="1434232"/>
    <lineage>
        <taxon>Bacteria</taxon>
        <taxon>Pseudomonadati</taxon>
        <taxon>Pseudomonadota</taxon>
        <taxon>Magnetococcia</taxon>
        <taxon>Magnetococcales</taxon>
        <taxon>Magnetococcaceae</taxon>
        <taxon>Magnetofaba</taxon>
    </lineage>
</organism>
<sequence length="560" mass="65103">MIQALRGLVISLFLATLVTFVAYKIVTPWNLHIAQDTWFYTDVQHVLNDEHAGWFEKYVDPFYTARILTFPEPDNARPVFVVLVRAWSELYASLFDVDVFPDRDAYFSGIFFSFWLMFLTICYLGYRGGNLTIGIVAATLSVVSPWALIYLYYPSYTPISIFLFTVGILFILRRTLPSYFLAGVMFWMTILVNSSHIVFIAAAGCLILYYEFSNKRRLIYAGLSCFAGFILPFLPFDLYRVLFCENKDLLDGPLFTLAKYYRRSILHNKFGSVVTPYYTFYLWTLLKYASWTAWAFVTGGLAYALTALARRKLGERTFDLPKALLLVSFVGIFLIEVRHSVQFPRSYYIVYPMILLGLLLILQQKFGAKRYFPHFLAALMAIHLVEAGVRIQEQHTAFHQFSQDMQELTAPDEMVAMLDQDLYGHYELLQQVLEDDYLKPTDLVDPLRHSNNIQKFIFLDSLDELADLREVRYFLTGPRVMNKLAGTIEDVDKLIADFNARQNRVRLVLAHESPYFEIYPLYLFEDEMQQYRMLQKKLWGPDAYKGKAGAVSIWRIEHLQ</sequence>
<keyword evidence="1" id="KW-0472">Membrane</keyword>
<accession>A0A1Y2KAH1</accession>
<reference evidence="2 3" key="1">
    <citation type="journal article" date="2016" name="BMC Genomics">
        <title>Combined genomic and structural analyses of a cultured magnetotactic bacterium reveals its niche adaptation to a dynamic environment.</title>
        <authorList>
            <person name="Araujo A.C."/>
            <person name="Morillo V."/>
            <person name="Cypriano J."/>
            <person name="Teixeira L.C."/>
            <person name="Leao P."/>
            <person name="Lyra S."/>
            <person name="Almeida L.G."/>
            <person name="Bazylinski D.A."/>
            <person name="Vasconcellos A.T."/>
            <person name="Abreu F."/>
            <person name="Lins U."/>
        </authorList>
    </citation>
    <scope>NUCLEOTIDE SEQUENCE [LARGE SCALE GENOMIC DNA]</scope>
    <source>
        <strain evidence="2 3">IT-1</strain>
    </source>
</reference>
<feature type="transmembrane region" description="Helical" evidence="1">
    <location>
        <begin position="105"/>
        <end position="124"/>
    </location>
</feature>
<evidence type="ECO:0000256" key="1">
    <source>
        <dbReference type="SAM" id="Phobius"/>
    </source>
</evidence>
<keyword evidence="1" id="KW-1133">Transmembrane helix</keyword>
<comment type="caution">
    <text evidence="2">The sequence shown here is derived from an EMBL/GenBank/DDBJ whole genome shotgun (WGS) entry which is preliminary data.</text>
</comment>
<feature type="transmembrane region" description="Helical" evidence="1">
    <location>
        <begin position="155"/>
        <end position="172"/>
    </location>
</feature>
<feature type="transmembrane region" description="Helical" evidence="1">
    <location>
        <begin position="179"/>
        <end position="212"/>
    </location>
</feature>
<feature type="transmembrane region" description="Helical" evidence="1">
    <location>
        <begin position="345"/>
        <end position="362"/>
    </location>
</feature>